<dbReference type="OrthoDB" id="6369218at2"/>
<keyword evidence="2" id="KW-1185">Reference proteome</keyword>
<dbReference type="STRING" id="487184.SAMN05216421_2507"/>
<protein>
    <recommendedName>
        <fullName evidence="3">Glycine zipper domain-containing protein</fullName>
    </recommendedName>
</protein>
<gene>
    <name evidence="1" type="ORF">SAMN05216421_2507</name>
</gene>
<reference evidence="2" key="1">
    <citation type="submission" date="2016-10" db="EMBL/GenBank/DDBJ databases">
        <authorList>
            <person name="Varghese N."/>
            <person name="Submissions S."/>
        </authorList>
    </citation>
    <scope>NUCLEOTIDE SEQUENCE [LARGE SCALE GENOMIC DNA]</scope>
    <source>
        <strain evidence="2">NRRL B-51270</strain>
    </source>
</reference>
<dbReference type="Proteomes" id="UP000243207">
    <property type="component" value="Chromosome I"/>
</dbReference>
<organism evidence="1 2">
    <name type="scientific">Halopseudomonas xinjiangensis</name>
    <dbReference type="NCBI Taxonomy" id="487184"/>
    <lineage>
        <taxon>Bacteria</taxon>
        <taxon>Pseudomonadati</taxon>
        <taxon>Pseudomonadota</taxon>
        <taxon>Gammaproteobacteria</taxon>
        <taxon>Pseudomonadales</taxon>
        <taxon>Pseudomonadaceae</taxon>
        <taxon>Halopseudomonas</taxon>
    </lineage>
</organism>
<name>A0A1H1W833_9GAMM</name>
<evidence type="ECO:0008006" key="3">
    <source>
        <dbReference type="Google" id="ProtNLM"/>
    </source>
</evidence>
<dbReference type="AlphaFoldDB" id="A0A1H1W833"/>
<sequence>MSTIIAALMPDQDHALEAIAALRDAGFPTDRMTHFYVNPNGQHDIYPIGGDERASPGSRESGKGALAGGGIGAVVGAVAGIAATPVAGPLGVPIGAGIGAYTGSLMGAMKRTDKDSEADEVVEENASVHDGDVTERKAGIHVAVQTDGTDQGGVDRIVRTLRTHGAIELEQADGHIRNGSWEDFDPNAVVTVLPR</sequence>
<evidence type="ECO:0000313" key="1">
    <source>
        <dbReference type="EMBL" id="SDS93244.1"/>
    </source>
</evidence>
<proteinExistence type="predicted"/>
<evidence type="ECO:0000313" key="2">
    <source>
        <dbReference type="Proteomes" id="UP000243207"/>
    </source>
</evidence>
<dbReference type="RefSeq" id="WP_093395243.1">
    <property type="nucleotide sequence ID" value="NZ_LT629736.1"/>
</dbReference>
<dbReference type="EMBL" id="LT629736">
    <property type="protein sequence ID" value="SDS93244.1"/>
    <property type="molecule type" value="Genomic_DNA"/>
</dbReference>
<accession>A0A1H1W833</accession>